<keyword evidence="2" id="KW-1185">Reference proteome</keyword>
<dbReference type="RefSeq" id="WP_066972741.1">
    <property type="nucleotide sequence ID" value="NZ_LWMT01000235.1"/>
</dbReference>
<dbReference type="AlphaFoldDB" id="A0A166AJE5"/>
<reference evidence="1 2" key="1">
    <citation type="submission" date="2016-04" db="EMBL/GenBank/DDBJ databases">
        <title>Genome sequence of Methanobrevibacter filiformis DSM 11501.</title>
        <authorList>
            <person name="Poehlein A."/>
            <person name="Seedorf H."/>
            <person name="Daniel R."/>
        </authorList>
    </citation>
    <scope>NUCLEOTIDE SEQUENCE [LARGE SCALE GENOMIC DNA]</scope>
    <source>
        <strain evidence="1 2">DSM 11501</strain>
    </source>
</reference>
<dbReference type="OrthoDB" id="76757at2157"/>
<accession>A0A166AJE5</accession>
<gene>
    <name evidence="1" type="ORF">MBFIL_12360</name>
</gene>
<evidence type="ECO:0000313" key="1">
    <source>
        <dbReference type="EMBL" id="KZX12106.1"/>
    </source>
</evidence>
<protein>
    <recommendedName>
        <fullName evidence="3">Ribbon-helix-helix protein CopG domain-containing protein</fullName>
    </recommendedName>
</protein>
<dbReference type="Proteomes" id="UP000077066">
    <property type="component" value="Unassembled WGS sequence"/>
</dbReference>
<proteinExistence type="predicted"/>
<comment type="caution">
    <text evidence="1">The sequence shown here is derived from an EMBL/GenBank/DDBJ whole genome shotgun (WGS) entry which is preliminary data.</text>
</comment>
<name>A0A166AJE5_9EURY</name>
<evidence type="ECO:0000313" key="2">
    <source>
        <dbReference type="Proteomes" id="UP000077066"/>
    </source>
</evidence>
<dbReference type="PATRIC" id="fig|55758.3.peg.1415"/>
<evidence type="ECO:0008006" key="3">
    <source>
        <dbReference type="Google" id="ProtNLM"/>
    </source>
</evidence>
<sequence length="92" mass="10710">MTFIETKIIIDDKILKNINSIAKRKNTTKNKVINDMLKKGLNNAESNIPEHLIANKNRKPDSERSRKLIGVIETDEPFDTKKALDELRRMEY</sequence>
<organism evidence="1 2">
    <name type="scientific">Methanobrevibacter filiformis</name>
    <dbReference type="NCBI Taxonomy" id="55758"/>
    <lineage>
        <taxon>Archaea</taxon>
        <taxon>Methanobacteriati</taxon>
        <taxon>Methanobacteriota</taxon>
        <taxon>Methanomada group</taxon>
        <taxon>Methanobacteria</taxon>
        <taxon>Methanobacteriales</taxon>
        <taxon>Methanobacteriaceae</taxon>
        <taxon>Methanobrevibacter</taxon>
    </lineage>
</organism>
<dbReference type="EMBL" id="LWMT01000235">
    <property type="protein sequence ID" value="KZX12106.1"/>
    <property type="molecule type" value="Genomic_DNA"/>
</dbReference>